<proteinExistence type="predicted"/>
<evidence type="ECO:0000256" key="3">
    <source>
        <dbReference type="ARBA" id="ARBA00023288"/>
    </source>
</evidence>
<evidence type="ECO:0000259" key="5">
    <source>
        <dbReference type="SMART" id="SM00062"/>
    </source>
</evidence>
<comment type="caution">
    <text evidence="6">The sequence shown here is derived from an EMBL/GenBank/DDBJ whole genome shotgun (WGS) entry which is preliminary data.</text>
</comment>
<dbReference type="Pfam" id="PF00497">
    <property type="entry name" value="SBP_bac_3"/>
    <property type="match status" value="1"/>
</dbReference>
<dbReference type="PANTHER" id="PTHR35936">
    <property type="entry name" value="MEMBRANE-BOUND LYTIC MUREIN TRANSGLYCOSYLASE F"/>
    <property type="match status" value="1"/>
</dbReference>
<sequence length="253" mass="28291">MKKIFMYLVMTMIVSFALVACGSDDSETLVMGTSADYPPYESFDTSTGEIVGFDIDIARYITDELGYELEIEDMDFNSLIPALESGRIDFVLAGMTPDDERSQSVDFSDIYYLAKNLIVTTEDSDIHTMEDLEGKTVAVQLGSIQEQEAETIADDFGFEVVKLNRIPEIVQELLAGRIDAILMEDKVAEGFLGAQEGLMSFEVPVEDDEELGAAIAFPKESELVEPFNEKLIEMMENGKMDELILEWFDAEDE</sequence>
<evidence type="ECO:0000313" key="7">
    <source>
        <dbReference type="Proteomes" id="UP000018895"/>
    </source>
</evidence>
<dbReference type="Gene3D" id="3.40.190.10">
    <property type="entry name" value="Periplasmic binding protein-like II"/>
    <property type="match status" value="2"/>
</dbReference>
<dbReference type="SUPFAM" id="SSF53850">
    <property type="entry name" value="Periplasmic binding protein-like II"/>
    <property type="match status" value="1"/>
</dbReference>
<dbReference type="STRING" id="1236971.JCM9152_2188"/>
<evidence type="ECO:0000256" key="1">
    <source>
        <dbReference type="ARBA" id="ARBA00022729"/>
    </source>
</evidence>
<dbReference type="EMBL" id="BAUU01000013">
    <property type="protein sequence ID" value="GAE30771.1"/>
    <property type="molecule type" value="Genomic_DNA"/>
</dbReference>
<accession>W4QFB2</accession>
<reference evidence="6" key="1">
    <citation type="journal article" date="2014" name="Genome Announc.">
        <title>Draft Genome Sequences of Three Alkaliphilic Bacillus Strains, Bacillus wakoensis JCM 9140T, Bacillus akibai JCM 9157T, and Bacillus hemicellulosilyticus JCM 9152T.</title>
        <authorList>
            <person name="Yuki M."/>
            <person name="Oshima K."/>
            <person name="Suda W."/>
            <person name="Oshida Y."/>
            <person name="Kitamura K."/>
            <person name="Iida T."/>
            <person name="Hattori M."/>
            <person name="Ohkuma M."/>
        </authorList>
    </citation>
    <scope>NUCLEOTIDE SEQUENCE [LARGE SCALE GENOMIC DNA]</scope>
    <source>
        <strain evidence="6">JCM 9152</strain>
    </source>
</reference>
<gene>
    <name evidence="6" type="ORF">JCM9152_2188</name>
</gene>
<dbReference type="OrthoDB" id="9811552at2"/>
<dbReference type="Proteomes" id="UP000018895">
    <property type="component" value="Unassembled WGS sequence"/>
</dbReference>
<dbReference type="PROSITE" id="PS51257">
    <property type="entry name" value="PROKAR_LIPOPROTEIN"/>
    <property type="match status" value="1"/>
</dbReference>
<dbReference type="AlphaFoldDB" id="W4QFB2"/>
<keyword evidence="1 4" id="KW-0732">Signal</keyword>
<feature type="signal peptide" evidence="4">
    <location>
        <begin position="1"/>
        <end position="22"/>
    </location>
</feature>
<name>W4QFB2_9BACI</name>
<dbReference type="PANTHER" id="PTHR35936:SF17">
    <property type="entry name" value="ARGININE-BINDING EXTRACELLULAR PROTEIN ARTP"/>
    <property type="match status" value="1"/>
</dbReference>
<feature type="chain" id="PRO_5004848640" evidence="4">
    <location>
        <begin position="23"/>
        <end position="253"/>
    </location>
</feature>
<organism evidence="6 7">
    <name type="scientific">Halalkalibacter hemicellulosilyticusJCM 9152</name>
    <dbReference type="NCBI Taxonomy" id="1236971"/>
    <lineage>
        <taxon>Bacteria</taxon>
        <taxon>Bacillati</taxon>
        <taxon>Bacillota</taxon>
        <taxon>Bacilli</taxon>
        <taxon>Bacillales</taxon>
        <taxon>Bacillaceae</taxon>
        <taxon>Halalkalibacter</taxon>
    </lineage>
</organism>
<keyword evidence="7" id="KW-1185">Reference proteome</keyword>
<keyword evidence="2" id="KW-0564">Palmitate</keyword>
<protein>
    <submittedName>
        <fullName evidence="6">Amino acid ABC transporter</fullName>
    </submittedName>
</protein>
<evidence type="ECO:0000256" key="4">
    <source>
        <dbReference type="SAM" id="SignalP"/>
    </source>
</evidence>
<feature type="domain" description="Solute-binding protein family 3/N-terminal" evidence="5">
    <location>
        <begin position="28"/>
        <end position="251"/>
    </location>
</feature>
<dbReference type="SMART" id="SM00062">
    <property type="entry name" value="PBPb"/>
    <property type="match status" value="1"/>
</dbReference>
<keyword evidence="3" id="KW-0449">Lipoprotein</keyword>
<dbReference type="InterPro" id="IPR001638">
    <property type="entry name" value="Solute-binding_3/MltF_N"/>
</dbReference>
<evidence type="ECO:0000256" key="2">
    <source>
        <dbReference type="ARBA" id="ARBA00023139"/>
    </source>
</evidence>
<evidence type="ECO:0000313" key="6">
    <source>
        <dbReference type="EMBL" id="GAE30771.1"/>
    </source>
</evidence>